<dbReference type="Pfam" id="PF02624">
    <property type="entry name" value="YcaO"/>
    <property type="match status" value="1"/>
</dbReference>
<organism evidence="2 3">
    <name type="scientific">Bacillus pseudomycoides</name>
    <dbReference type="NCBI Taxonomy" id="64104"/>
    <lineage>
        <taxon>Bacteria</taxon>
        <taxon>Bacillati</taxon>
        <taxon>Bacillota</taxon>
        <taxon>Bacilli</taxon>
        <taxon>Bacillales</taxon>
        <taxon>Bacillaceae</taxon>
        <taxon>Bacillus</taxon>
        <taxon>Bacillus cereus group</taxon>
    </lineage>
</organism>
<dbReference type="PANTHER" id="PTHR37809:SF1">
    <property type="entry name" value="RIBOSOMAL PROTEIN S12 METHYLTHIOTRANSFERASE ACCESSORY FACTOR YCAO"/>
    <property type="match status" value="1"/>
</dbReference>
<accession>A0AA91VGD9</accession>
<name>A0AA91VGD9_9BACI</name>
<proteinExistence type="predicted"/>
<dbReference type="Gene3D" id="3.40.50.720">
    <property type="entry name" value="NAD(P)-binding Rossmann-like Domain"/>
    <property type="match status" value="1"/>
</dbReference>
<feature type="domain" description="YcaO" evidence="1">
    <location>
        <begin position="266"/>
        <end position="650"/>
    </location>
</feature>
<evidence type="ECO:0000259" key="1">
    <source>
        <dbReference type="PROSITE" id="PS51664"/>
    </source>
</evidence>
<sequence length="650" mass="73712">MDRKILIVGDGLLADYVNQQLSVHYPIIHRHTLEECLPENIHLALVLHDGSPLSIHHTAEEIFRSANIPWLRGFTSFGEGIIGPYVRPNQPGCSHCADARRFIASFDQKEMWQLQRKYSLKTDDVIQRDICATQTGLLQMCHLIHAETEKILSKGHTSLAEELIFLNLQTFQASRHPFLPDPLCPVCSTIRDDSAAAASLSLQPSFKTNDASYRCRSIKDLNTFLAKDYLDYRTGLLNGKMQHTLLPFADVIVNMPLLLGNEGVAGRTHSFAISEATAILEGLERYCGMAPRGKRTNVHGSYRDFEDTAINPLTIGVHTAEHYRRADFPFKPFDPDYPQDWVWAYSLLQNRPVLVPESIAYYSLGHRDAFVYETSNGCAIGGSLEEAIFHGILEIVERDAFLLTWYAQLPLPRLDLASADDVELQWMIERMRTITGYDLHVFDATMEHGIPSIWAIAKNTKQDGMNLVCAGGAHMEPLRAIKNAIHELAGMLLIMDENLEANRQKYEQCLHDPYLVSQMEDHSMLYGLPEAEERLHFLLNDDRTVQKTFLQMNHLKSTDRDLTSDLRHLLDRLHQSGLEVIVIDQTVPLIEKNGLSCVKVLIPGMLPMTFGHHLTRTTGLQRALTVPMKLRYTDEPLTFEQLNKHPHPFP</sequence>
<dbReference type="SUPFAM" id="SSF69572">
    <property type="entry name" value="Activating enzymes of the ubiquitin-like proteins"/>
    <property type="match status" value="1"/>
</dbReference>
<dbReference type="NCBIfam" id="TIGR03882">
    <property type="entry name" value="cyclo_dehyd_2"/>
    <property type="match status" value="1"/>
</dbReference>
<dbReference type="Gene3D" id="3.30.40.250">
    <property type="match status" value="1"/>
</dbReference>
<dbReference type="InterPro" id="IPR035985">
    <property type="entry name" value="Ubiquitin-activating_enz"/>
</dbReference>
<comment type="caution">
    <text evidence="2">The sequence shown here is derived from an EMBL/GenBank/DDBJ whole genome shotgun (WGS) entry which is preliminary data.</text>
</comment>
<dbReference type="EMBL" id="NVOR01000006">
    <property type="protein sequence ID" value="PED84397.1"/>
    <property type="molecule type" value="Genomic_DNA"/>
</dbReference>
<protein>
    <submittedName>
        <fullName evidence="2">Bacteriocin biosynthesis protein SagD</fullName>
    </submittedName>
</protein>
<dbReference type="GO" id="GO:0008641">
    <property type="term" value="F:ubiquitin-like modifier activating enzyme activity"/>
    <property type="evidence" value="ECO:0007669"/>
    <property type="project" value="InterPro"/>
</dbReference>
<dbReference type="InterPro" id="IPR003776">
    <property type="entry name" value="YcaO-like_dom"/>
</dbReference>
<dbReference type="NCBIfam" id="TIGR03604">
    <property type="entry name" value="TOMM_cyclo_SagD"/>
    <property type="match status" value="1"/>
</dbReference>
<dbReference type="Gene3D" id="3.30.1330.230">
    <property type="match status" value="1"/>
</dbReference>
<dbReference type="InterPro" id="IPR027624">
    <property type="entry name" value="TOMM_cyclo_SagD"/>
</dbReference>
<dbReference type="PANTHER" id="PTHR37809">
    <property type="entry name" value="RIBOSOMAL PROTEIN S12 METHYLTHIOTRANSFERASE ACCESSORY FACTOR YCAO"/>
    <property type="match status" value="1"/>
</dbReference>
<dbReference type="AlphaFoldDB" id="A0AA91VGD9"/>
<dbReference type="Gene3D" id="3.30.160.660">
    <property type="match status" value="1"/>
</dbReference>
<dbReference type="InterPro" id="IPR022291">
    <property type="entry name" value="Bacteriocin_synth_cyclodeHase"/>
</dbReference>
<evidence type="ECO:0000313" key="2">
    <source>
        <dbReference type="EMBL" id="PED84397.1"/>
    </source>
</evidence>
<reference evidence="2 3" key="1">
    <citation type="submission" date="2017-09" db="EMBL/GenBank/DDBJ databases">
        <title>Large-scale bioinformatics analysis of Bacillus genomes uncovers conserved roles of natural products in bacterial physiology.</title>
        <authorList>
            <consortium name="Agbiome Team Llc"/>
            <person name="Bleich R.M."/>
            <person name="Grubbs K.J."/>
            <person name="Santa Maria K.C."/>
            <person name="Allen S.E."/>
            <person name="Farag S."/>
            <person name="Shank E.A."/>
            <person name="Bowers A."/>
        </authorList>
    </citation>
    <scope>NUCLEOTIDE SEQUENCE [LARGE SCALE GENOMIC DNA]</scope>
    <source>
        <strain evidence="2 3">AFS092012</strain>
    </source>
</reference>
<dbReference type="Proteomes" id="UP000221020">
    <property type="component" value="Unassembled WGS sequence"/>
</dbReference>
<gene>
    <name evidence="2" type="ORF">CON65_01035</name>
</gene>
<dbReference type="PROSITE" id="PS51664">
    <property type="entry name" value="YCAO"/>
    <property type="match status" value="1"/>
</dbReference>
<evidence type="ECO:0000313" key="3">
    <source>
        <dbReference type="Proteomes" id="UP000221020"/>
    </source>
</evidence>
<dbReference type="RefSeq" id="WP_097898604.1">
    <property type="nucleotide sequence ID" value="NZ_NVOR01000006.1"/>
</dbReference>